<dbReference type="STRING" id="543877.AM2010_1775"/>
<dbReference type="AlphaFoldDB" id="A0A0G3XB52"/>
<dbReference type="KEGG" id="amx:AM2010_1775"/>
<reference evidence="1 2" key="1">
    <citation type="submission" date="2015-06" db="EMBL/GenBank/DDBJ databases">
        <authorList>
            <person name="Kim K.M."/>
        </authorList>
    </citation>
    <scope>NUCLEOTIDE SEQUENCE [LARGE SCALE GENOMIC DNA]</scope>
    <source>
        <strain evidence="1 2">KCTC 22370</strain>
    </source>
</reference>
<gene>
    <name evidence="1" type="ORF">AM2010_1775</name>
</gene>
<keyword evidence="2" id="KW-1185">Reference proteome</keyword>
<dbReference type="Proteomes" id="UP000037643">
    <property type="component" value="Chromosome"/>
</dbReference>
<accession>A0A0G3XB52</accession>
<dbReference type="EMBL" id="CP011805">
    <property type="protein sequence ID" value="AKM07839.1"/>
    <property type="molecule type" value="Genomic_DNA"/>
</dbReference>
<dbReference type="RefSeq" id="WP_201784070.1">
    <property type="nucleotide sequence ID" value="NZ_CP011805.1"/>
</dbReference>
<evidence type="ECO:0000313" key="2">
    <source>
        <dbReference type="Proteomes" id="UP000037643"/>
    </source>
</evidence>
<organism evidence="1 2">
    <name type="scientific">Pelagerythrobacter marensis</name>
    <dbReference type="NCBI Taxonomy" id="543877"/>
    <lineage>
        <taxon>Bacteria</taxon>
        <taxon>Pseudomonadati</taxon>
        <taxon>Pseudomonadota</taxon>
        <taxon>Alphaproteobacteria</taxon>
        <taxon>Sphingomonadales</taxon>
        <taxon>Erythrobacteraceae</taxon>
        <taxon>Pelagerythrobacter</taxon>
    </lineage>
</organism>
<proteinExistence type="predicted"/>
<dbReference type="PATRIC" id="fig|543877.4.peg.1799"/>
<evidence type="ECO:0008006" key="3">
    <source>
        <dbReference type="Google" id="ProtNLM"/>
    </source>
</evidence>
<name>A0A0G3XB52_9SPHN</name>
<evidence type="ECO:0000313" key="1">
    <source>
        <dbReference type="EMBL" id="AKM07839.1"/>
    </source>
</evidence>
<sequence>MQSFNDMSNRVIAAVSAFAVSAVFFAAAIVPASPAGILV</sequence>
<protein>
    <recommendedName>
        <fullName evidence="3">Recombination protein F</fullName>
    </recommendedName>
</protein>